<accession>A0A0D0ECV5</accession>
<dbReference type="HOGENOM" id="CLU_032495_0_0_1"/>
<proteinExistence type="predicted"/>
<protein>
    <submittedName>
        <fullName evidence="3">Uncharacterized protein</fullName>
    </submittedName>
</protein>
<dbReference type="AlphaFoldDB" id="A0A0D0ECV5"/>
<evidence type="ECO:0000256" key="2">
    <source>
        <dbReference type="SAM" id="MobiDB-lite"/>
    </source>
</evidence>
<reference evidence="4" key="2">
    <citation type="submission" date="2015-01" db="EMBL/GenBank/DDBJ databases">
        <title>Evolutionary Origins and Diversification of the Mycorrhizal Mutualists.</title>
        <authorList>
            <consortium name="DOE Joint Genome Institute"/>
            <consortium name="Mycorrhizal Genomics Consortium"/>
            <person name="Kohler A."/>
            <person name="Kuo A."/>
            <person name="Nagy L.G."/>
            <person name="Floudas D."/>
            <person name="Copeland A."/>
            <person name="Barry K.W."/>
            <person name="Cichocki N."/>
            <person name="Veneault-Fourrey C."/>
            <person name="LaButti K."/>
            <person name="Lindquist E.A."/>
            <person name="Lipzen A."/>
            <person name="Lundell T."/>
            <person name="Morin E."/>
            <person name="Murat C."/>
            <person name="Riley R."/>
            <person name="Ohm R."/>
            <person name="Sun H."/>
            <person name="Tunlid A."/>
            <person name="Henrissat B."/>
            <person name="Grigoriev I.V."/>
            <person name="Hibbett D.S."/>
            <person name="Martin F."/>
        </authorList>
    </citation>
    <scope>NUCLEOTIDE SEQUENCE [LARGE SCALE GENOMIC DNA]</scope>
    <source>
        <strain evidence="4">Ve08.2h10</strain>
    </source>
</reference>
<keyword evidence="1" id="KW-0175">Coiled coil</keyword>
<feature type="compositionally biased region" description="Polar residues" evidence="2">
    <location>
        <begin position="184"/>
        <end position="194"/>
    </location>
</feature>
<reference evidence="3 4" key="1">
    <citation type="submission" date="2014-04" db="EMBL/GenBank/DDBJ databases">
        <authorList>
            <consortium name="DOE Joint Genome Institute"/>
            <person name="Kuo A."/>
            <person name="Kohler A."/>
            <person name="Jargeat P."/>
            <person name="Nagy L.G."/>
            <person name="Floudas D."/>
            <person name="Copeland A."/>
            <person name="Barry K.W."/>
            <person name="Cichocki N."/>
            <person name="Veneault-Fourrey C."/>
            <person name="LaButti K."/>
            <person name="Lindquist E.A."/>
            <person name="Lipzen A."/>
            <person name="Lundell T."/>
            <person name="Morin E."/>
            <person name="Murat C."/>
            <person name="Sun H."/>
            <person name="Tunlid A."/>
            <person name="Henrissat B."/>
            <person name="Grigoriev I.V."/>
            <person name="Hibbett D.S."/>
            <person name="Martin F."/>
            <person name="Nordberg H.P."/>
            <person name="Cantor M.N."/>
            <person name="Hua S.X."/>
        </authorList>
    </citation>
    <scope>NUCLEOTIDE SEQUENCE [LARGE SCALE GENOMIC DNA]</scope>
    <source>
        <strain evidence="3 4">Ve08.2h10</strain>
    </source>
</reference>
<feature type="compositionally biased region" description="Low complexity" evidence="2">
    <location>
        <begin position="146"/>
        <end position="161"/>
    </location>
</feature>
<feature type="compositionally biased region" description="Pro residues" evidence="2">
    <location>
        <begin position="56"/>
        <end position="66"/>
    </location>
</feature>
<dbReference type="OrthoDB" id="3358418at2759"/>
<organism evidence="3 4">
    <name type="scientific">Paxillus rubicundulus Ve08.2h10</name>
    <dbReference type="NCBI Taxonomy" id="930991"/>
    <lineage>
        <taxon>Eukaryota</taxon>
        <taxon>Fungi</taxon>
        <taxon>Dikarya</taxon>
        <taxon>Basidiomycota</taxon>
        <taxon>Agaricomycotina</taxon>
        <taxon>Agaricomycetes</taxon>
        <taxon>Agaricomycetidae</taxon>
        <taxon>Boletales</taxon>
        <taxon>Paxilineae</taxon>
        <taxon>Paxillaceae</taxon>
        <taxon>Paxillus</taxon>
    </lineage>
</organism>
<evidence type="ECO:0000313" key="4">
    <source>
        <dbReference type="Proteomes" id="UP000054538"/>
    </source>
</evidence>
<dbReference type="Proteomes" id="UP000054538">
    <property type="component" value="Unassembled WGS sequence"/>
</dbReference>
<evidence type="ECO:0000256" key="1">
    <source>
        <dbReference type="SAM" id="Coils"/>
    </source>
</evidence>
<feature type="compositionally biased region" description="Polar residues" evidence="2">
    <location>
        <begin position="218"/>
        <end position="236"/>
    </location>
</feature>
<feature type="region of interest" description="Disordered" evidence="2">
    <location>
        <begin position="146"/>
        <end position="291"/>
    </location>
</feature>
<gene>
    <name evidence="3" type="ORF">PAXRUDRAFT_822053</name>
</gene>
<name>A0A0D0ECV5_9AGAM</name>
<feature type="compositionally biased region" description="Polar residues" evidence="2">
    <location>
        <begin position="68"/>
        <end position="79"/>
    </location>
</feature>
<feature type="coiled-coil region" evidence="1">
    <location>
        <begin position="112"/>
        <end position="141"/>
    </location>
</feature>
<feature type="region of interest" description="Disordered" evidence="2">
    <location>
        <begin position="1"/>
        <end position="81"/>
    </location>
</feature>
<keyword evidence="4" id="KW-1185">Reference proteome</keyword>
<dbReference type="InParanoid" id="A0A0D0ECV5"/>
<evidence type="ECO:0000313" key="3">
    <source>
        <dbReference type="EMBL" id="KIL00031.1"/>
    </source>
</evidence>
<dbReference type="STRING" id="930991.A0A0D0ECV5"/>
<sequence length="617" mass="69349">MPTSELSDALNPYYAQSRSRPLQSTSSVQQPPPTQPAAQQHVPHRSELELAISEPPRLPAAPPTPPLNSTTRPANTPSSVGVHAVHELMRFLASTREAQEIERKRRIAWEQEQEAKYRLRQAEMERRMLEMRQEITALKARVAFNSPASASSSGAPLISISNPAHDSEPQLSHLESYPSHLERQQPTPTTSPALSFSSTPAAISSPAPEYNQPGAGPSSHSAPDSTEASTSASYFPSPSLPPARFISVDPSSSRRNSRKRSIAESDSEGEPSSDDKSPPPQHRRKNHHDTRCLTIQHAMRNHLLRVMMLESDKDLPDSHAEGTPLGPDDSIRFVWDKTPKQSVHNGRMKERVLKDLKANRQLYKHVPDKDFGKKTLDSVFDQAFVTLRQKFKAQRDASVAKSHKQREDIKAQRARRLSRRKIKLSNRSAARNKIAEFEHVTFDGALQVECMSSEESEVEEDSASGSRTFLRIRGFPWRSLRLQRFFDTLDAEDKIDNAQRPRRGVGRKERFAGPPQEGFLLPPKGIASWMISKRWMRMVQTSHGEVLGMLKDIVVDSVGFNWTQFHVLWEESEDDGWHEMGHHVPDPAQNDLHYSLQLDGTATPSLTSSSLQNAFLM</sequence>
<feature type="compositionally biased region" description="Low complexity" evidence="2">
    <location>
        <begin position="195"/>
        <end position="208"/>
    </location>
</feature>
<dbReference type="EMBL" id="KN824843">
    <property type="protein sequence ID" value="KIL00031.1"/>
    <property type="molecule type" value="Genomic_DNA"/>
</dbReference>